<protein>
    <submittedName>
        <fullName evidence="1">Uncharacterized protein</fullName>
    </submittedName>
</protein>
<reference evidence="1" key="1">
    <citation type="submission" date="2023-06" db="EMBL/GenBank/DDBJ databases">
        <title>Egi l300058.</title>
        <authorList>
            <person name="Gao L."/>
            <person name="Fang B.-Z."/>
            <person name="Li W.-J."/>
        </authorList>
    </citation>
    <scope>NUCLEOTIDE SEQUENCE</scope>
    <source>
        <strain evidence="1">EGI L300058</strain>
    </source>
</reference>
<name>A0ABT8GJ75_9MICO</name>
<proteinExistence type="predicted"/>
<keyword evidence="2" id="KW-1185">Reference proteome</keyword>
<evidence type="ECO:0000313" key="2">
    <source>
        <dbReference type="Proteomes" id="UP001172708"/>
    </source>
</evidence>
<gene>
    <name evidence="1" type="ORF">QQX02_11135</name>
</gene>
<organism evidence="1 2">
    <name type="scientific">Demequina muriae</name>
    <dbReference type="NCBI Taxonomy" id="3051664"/>
    <lineage>
        <taxon>Bacteria</taxon>
        <taxon>Bacillati</taxon>
        <taxon>Actinomycetota</taxon>
        <taxon>Actinomycetes</taxon>
        <taxon>Micrococcales</taxon>
        <taxon>Demequinaceae</taxon>
        <taxon>Demequina</taxon>
    </lineage>
</organism>
<comment type="caution">
    <text evidence="1">The sequence shown here is derived from an EMBL/GenBank/DDBJ whole genome shotgun (WGS) entry which is preliminary data.</text>
</comment>
<accession>A0ABT8GJ75</accession>
<dbReference type="EMBL" id="JAUHQA010000001">
    <property type="protein sequence ID" value="MDN4481477.1"/>
    <property type="molecule type" value="Genomic_DNA"/>
</dbReference>
<evidence type="ECO:0000313" key="1">
    <source>
        <dbReference type="EMBL" id="MDN4481477.1"/>
    </source>
</evidence>
<dbReference type="RefSeq" id="WP_301143142.1">
    <property type="nucleotide sequence ID" value="NZ_JAUHQA010000001.1"/>
</dbReference>
<dbReference type="Proteomes" id="UP001172708">
    <property type="component" value="Unassembled WGS sequence"/>
</dbReference>
<sequence>MSTPRCAVCGADVTDAGALVDFLPREADLAWHATWCDADESTADDSSRGEPPDAAWLCARHLECGLVMARRLDIGRGLALLREADAGVEVRGQLAATLGVDEWERVLRRALPDFAIEIGSDRVEIEEDWQTSYLEDSEIPAGASNGVECTSWSVGGDQSMVGVDRIAVYWRSGAVARTDVHIGSVGPHAPGWSVWVTPDADATRFGSQHVSVHGEPSPLMGDLLRRYGLDATRVRP</sequence>